<dbReference type="Pfam" id="PF01656">
    <property type="entry name" value="CbiA"/>
    <property type="match status" value="1"/>
</dbReference>
<dbReference type="AlphaFoldDB" id="A0A011Q4P0"/>
<organism evidence="2 3">
    <name type="scientific">Accumulibacter regalis</name>
    <dbReference type="NCBI Taxonomy" id="522306"/>
    <lineage>
        <taxon>Bacteria</taxon>
        <taxon>Pseudomonadati</taxon>
        <taxon>Pseudomonadota</taxon>
        <taxon>Betaproteobacteria</taxon>
        <taxon>Candidatus Accumulibacter</taxon>
    </lineage>
</organism>
<evidence type="ECO:0000313" key="3">
    <source>
        <dbReference type="Proteomes" id="UP000022141"/>
    </source>
</evidence>
<dbReference type="CDD" id="cd02042">
    <property type="entry name" value="ParAB_family"/>
    <property type="match status" value="1"/>
</dbReference>
<dbReference type="InterPro" id="IPR002586">
    <property type="entry name" value="CobQ/CobB/MinD/ParA_Nub-bd_dom"/>
</dbReference>
<dbReference type="PANTHER" id="PTHR13696">
    <property type="entry name" value="P-LOOP CONTAINING NUCLEOSIDE TRIPHOSPHATE HYDROLASE"/>
    <property type="match status" value="1"/>
</dbReference>
<dbReference type="PANTHER" id="PTHR13696:SF96">
    <property type="entry name" value="COBQ_COBB_MIND_PARA NUCLEOTIDE BINDING DOMAIN-CONTAINING PROTEIN"/>
    <property type="match status" value="1"/>
</dbReference>
<dbReference type="EMBL" id="JEMY01000075">
    <property type="protein sequence ID" value="EXI84105.1"/>
    <property type="molecule type" value="Genomic_DNA"/>
</dbReference>
<proteinExistence type="predicted"/>
<dbReference type="InterPro" id="IPR050678">
    <property type="entry name" value="DNA_Partitioning_ATPase"/>
</dbReference>
<keyword evidence="3" id="KW-1185">Reference proteome</keyword>
<dbReference type="PATRIC" id="fig|1454004.3.peg.4073"/>
<sequence>MKKIAFLSQKGGSGKTTLAVHTAVAALEDGQRVVIVDTDIQRSATMWSEAREAETPVVAAVPAAELDAVMNAARHDAMTLCIIDTAPHAAPDAARVARAVDLVVIPCRPTAFDLAAAGSAVEVVKAAGARAVFVLSACPFRSPEIAETRTVLEGYGLPVAPAEITDRRAFARAVATGRAVTEFDAHGKAADEIRAFWNWLKEQMK</sequence>
<dbReference type="PIRSF" id="PIRSF009320">
    <property type="entry name" value="Nuc_binding_HP_1000"/>
    <property type="match status" value="1"/>
</dbReference>
<feature type="domain" description="CobQ/CobB/MinD/ParA nucleotide binding" evidence="1">
    <location>
        <begin position="4"/>
        <end position="177"/>
    </location>
</feature>
<dbReference type="Proteomes" id="UP000022141">
    <property type="component" value="Unassembled WGS sequence"/>
</dbReference>
<dbReference type="InterPro" id="IPR048089">
    <property type="entry name" value="McdA"/>
</dbReference>
<comment type="caution">
    <text evidence="2">The sequence shown here is derived from an EMBL/GenBank/DDBJ whole genome shotgun (WGS) entry which is preliminary data.</text>
</comment>
<evidence type="ECO:0000313" key="2">
    <source>
        <dbReference type="EMBL" id="EXI84105.1"/>
    </source>
</evidence>
<dbReference type="Gene3D" id="3.40.50.300">
    <property type="entry name" value="P-loop containing nucleotide triphosphate hydrolases"/>
    <property type="match status" value="1"/>
</dbReference>
<reference evidence="2" key="1">
    <citation type="submission" date="2014-02" db="EMBL/GenBank/DDBJ databases">
        <title>Expanding our view of genomic diversity in Candidatus Accumulibacter clades.</title>
        <authorList>
            <person name="Skennerton C.T."/>
            <person name="Barr J.J."/>
            <person name="Slater F.R."/>
            <person name="Bond P.L."/>
            <person name="Tyson G.W."/>
        </authorList>
    </citation>
    <scope>NUCLEOTIDE SEQUENCE [LARGE SCALE GENOMIC DNA]</scope>
</reference>
<gene>
    <name evidence="2" type="ORF">AW11_03970</name>
</gene>
<name>A0A011Q4P0_ACCRE</name>
<evidence type="ECO:0000259" key="1">
    <source>
        <dbReference type="Pfam" id="PF01656"/>
    </source>
</evidence>
<dbReference type="eggNOG" id="COG1192">
    <property type="taxonomic scope" value="Bacteria"/>
</dbReference>
<dbReference type="SUPFAM" id="SSF52540">
    <property type="entry name" value="P-loop containing nucleoside triphosphate hydrolases"/>
    <property type="match status" value="1"/>
</dbReference>
<dbReference type="STRING" id="1454004.AW11_03970"/>
<dbReference type="InterPro" id="IPR027417">
    <property type="entry name" value="P-loop_NTPase"/>
</dbReference>
<accession>A0A011Q4P0</accession>
<dbReference type="NCBIfam" id="NF041546">
    <property type="entry name" value="ParA_partition"/>
    <property type="match status" value="1"/>
</dbReference>
<protein>
    <submittedName>
        <fullName evidence="2">ParA-like protein</fullName>
    </submittedName>
</protein>